<dbReference type="GO" id="GO:0009236">
    <property type="term" value="P:cobalamin biosynthetic process"/>
    <property type="evidence" value="ECO:0007669"/>
    <property type="project" value="UniProtKB-UniRule"/>
</dbReference>
<dbReference type="EMBL" id="PHIG01000054">
    <property type="protein sequence ID" value="PJK27823.1"/>
    <property type="molecule type" value="Genomic_DNA"/>
</dbReference>
<keyword evidence="4 8" id="KW-0489">Methyltransferase</keyword>
<dbReference type="SUPFAM" id="SSF53790">
    <property type="entry name" value="Tetrapyrrole methylase"/>
    <property type="match status" value="1"/>
</dbReference>
<protein>
    <submittedName>
        <fullName evidence="10">Precorrin-2 C(20)-methyltransferase</fullName>
    </submittedName>
</protein>
<dbReference type="NCBIfam" id="TIGR01467">
    <property type="entry name" value="cobI_cbiL"/>
    <property type="match status" value="1"/>
</dbReference>
<dbReference type="InterPro" id="IPR012382">
    <property type="entry name" value="CobI/CbiL"/>
</dbReference>
<keyword evidence="6" id="KW-0949">S-adenosyl-L-methionine</keyword>
<sequence length="238" mass="25144">MVGGETVTGRLYGVGVGPGDPDLMTFRAHHVIAACRAVAFIEADGRPSRARRTADPAVPVGVEELPIALPMRPDPELAGDAYDAAAARIECCLAREMDVAVLCEGDPLLYGSFIQLMERLAGHCEIEIVPGLPSVVAAAAAARLPLVRRDEVLTLIPATLTEPELAARLAVADCAAILKTGRHLDKVRRALSEAGMLADAVAVLEASMPAEKIVPLAAWTDETLPYFALIVAHRSSLK</sequence>
<dbReference type="PROSITE" id="PS00840">
    <property type="entry name" value="SUMT_2"/>
    <property type="match status" value="1"/>
</dbReference>
<dbReference type="PIRSF" id="PIRSF036427">
    <property type="entry name" value="Precrrn-2_mtase"/>
    <property type="match status" value="1"/>
</dbReference>
<dbReference type="InterPro" id="IPR035996">
    <property type="entry name" value="4pyrrol_Methylase_sf"/>
</dbReference>
<proteinExistence type="inferred from homology"/>
<dbReference type="AlphaFoldDB" id="A0A2M9FWK0"/>
<gene>
    <name evidence="10" type="primary">cobI</name>
    <name evidence="10" type="ORF">CVT23_20310</name>
</gene>
<evidence type="ECO:0000256" key="6">
    <source>
        <dbReference type="ARBA" id="ARBA00022691"/>
    </source>
</evidence>
<evidence type="ECO:0000256" key="7">
    <source>
        <dbReference type="PIRNR" id="PIRNR036427"/>
    </source>
</evidence>
<evidence type="ECO:0000259" key="9">
    <source>
        <dbReference type="Pfam" id="PF00590"/>
    </source>
</evidence>
<dbReference type="InterPro" id="IPR014776">
    <property type="entry name" value="4pyrrole_Mease_sub2"/>
</dbReference>
<dbReference type="GO" id="GO:0030788">
    <property type="term" value="F:precorrin-2 C20-methyltransferase activity"/>
    <property type="evidence" value="ECO:0007669"/>
    <property type="project" value="InterPro"/>
</dbReference>
<organism evidence="10 11">
    <name type="scientific">Minwuia thermotolerans</name>
    <dbReference type="NCBI Taxonomy" id="2056226"/>
    <lineage>
        <taxon>Bacteria</taxon>
        <taxon>Pseudomonadati</taxon>
        <taxon>Pseudomonadota</taxon>
        <taxon>Alphaproteobacteria</taxon>
        <taxon>Minwuiales</taxon>
        <taxon>Minwuiaceae</taxon>
        <taxon>Minwuia</taxon>
    </lineage>
</organism>
<evidence type="ECO:0000256" key="8">
    <source>
        <dbReference type="RuleBase" id="RU003960"/>
    </source>
</evidence>
<dbReference type="Gene3D" id="3.30.950.10">
    <property type="entry name" value="Methyltransferase, Cobalt-precorrin-4 Transmethylase, Domain 2"/>
    <property type="match status" value="1"/>
</dbReference>
<dbReference type="InterPro" id="IPR014777">
    <property type="entry name" value="4pyrrole_Mease_sub1"/>
</dbReference>
<evidence type="ECO:0000256" key="5">
    <source>
        <dbReference type="ARBA" id="ARBA00022679"/>
    </source>
</evidence>
<evidence type="ECO:0000256" key="2">
    <source>
        <dbReference type="ARBA" id="ARBA00005879"/>
    </source>
</evidence>
<dbReference type="UniPathway" id="UPA00148"/>
<evidence type="ECO:0000313" key="10">
    <source>
        <dbReference type="EMBL" id="PJK27823.1"/>
    </source>
</evidence>
<dbReference type="Pfam" id="PF00590">
    <property type="entry name" value="TP_methylase"/>
    <property type="match status" value="1"/>
</dbReference>
<dbReference type="InterPro" id="IPR000878">
    <property type="entry name" value="4pyrrol_Mease"/>
</dbReference>
<keyword evidence="3" id="KW-0169">Cobalamin biosynthesis</keyword>
<keyword evidence="11" id="KW-1185">Reference proteome</keyword>
<comment type="caution">
    <text evidence="10">The sequence shown here is derived from an EMBL/GenBank/DDBJ whole genome shotgun (WGS) entry which is preliminary data.</text>
</comment>
<evidence type="ECO:0000256" key="4">
    <source>
        <dbReference type="ARBA" id="ARBA00022603"/>
    </source>
</evidence>
<dbReference type="PANTHER" id="PTHR43467">
    <property type="entry name" value="COBALT-PRECORRIN-2 C(20)-METHYLTRANSFERASE"/>
    <property type="match status" value="1"/>
</dbReference>
<evidence type="ECO:0000256" key="1">
    <source>
        <dbReference type="ARBA" id="ARBA00004953"/>
    </source>
</evidence>
<keyword evidence="5 8" id="KW-0808">Transferase</keyword>
<dbReference type="InterPro" id="IPR006364">
    <property type="entry name" value="CobI/CbiL/CobIJ_dom"/>
</dbReference>
<comment type="similarity">
    <text evidence="2 7 8">Belongs to the precorrin methyltransferase family.</text>
</comment>
<accession>A0A2M9FWK0</accession>
<name>A0A2M9FWK0_9PROT</name>
<evidence type="ECO:0000313" key="11">
    <source>
        <dbReference type="Proteomes" id="UP000229498"/>
    </source>
</evidence>
<dbReference type="PANTHER" id="PTHR43467:SF2">
    <property type="entry name" value="COBALT-PRECORRIN-2 C(20)-METHYLTRANSFERASE"/>
    <property type="match status" value="1"/>
</dbReference>
<dbReference type="GO" id="GO:0032259">
    <property type="term" value="P:methylation"/>
    <property type="evidence" value="ECO:0007669"/>
    <property type="project" value="UniProtKB-KW"/>
</dbReference>
<dbReference type="CDD" id="cd11645">
    <property type="entry name" value="Precorrin_2_C20_MT"/>
    <property type="match status" value="1"/>
</dbReference>
<dbReference type="Gene3D" id="3.40.1010.10">
    <property type="entry name" value="Cobalt-precorrin-4 Transmethylase, Domain 1"/>
    <property type="match status" value="1"/>
</dbReference>
<comment type="pathway">
    <text evidence="1">Cofactor biosynthesis; adenosylcobalamin biosynthesis.</text>
</comment>
<feature type="domain" description="Tetrapyrrole methylase" evidence="9">
    <location>
        <begin position="10"/>
        <end position="214"/>
    </location>
</feature>
<dbReference type="InterPro" id="IPR003043">
    <property type="entry name" value="Uropor_MeTrfase_CS"/>
</dbReference>
<reference evidence="10 11" key="1">
    <citation type="submission" date="2017-11" db="EMBL/GenBank/DDBJ databases">
        <title>Draft genome sequence of Rhizobiales bacterium SY3-13.</title>
        <authorList>
            <person name="Sun C."/>
        </authorList>
    </citation>
    <scope>NUCLEOTIDE SEQUENCE [LARGE SCALE GENOMIC DNA]</scope>
    <source>
        <strain evidence="10 11">SY3-13</strain>
    </source>
</reference>
<evidence type="ECO:0000256" key="3">
    <source>
        <dbReference type="ARBA" id="ARBA00022573"/>
    </source>
</evidence>
<dbReference type="Proteomes" id="UP000229498">
    <property type="component" value="Unassembled WGS sequence"/>
</dbReference>